<proteinExistence type="predicted"/>
<accession>A0AC61NNI0</accession>
<evidence type="ECO:0000313" key="2">
    <source>
        <dbReference type="Proteomes" id="UP000826212"/>
    </source>
</evidence>
<dbReference type="EMBL" id="CP081303">
    <property type="protein sequence ID" value="QZE13879.1"/>
    <property type="molecule type" value="Genomic_DNA"/>
</dbReference>
<protein>
    <submittedName>
        <fullName evidence="1">PspC domain-containing protein</fullName>
    </submittedName>
</protein>
<gene>
    <name evidence="1" type="ORF">K4L44_15220</name>
</gene>
<dbReference type="Proteomes" id="UP000826212">
    <property type="component" value="Chromosome"/>
</dbReference>
<reference evidence="1" key="1">
    <citation type="submission" date="2021-08" db="EMBL/GenBank/DDBJ databases">
        <title>Novel anaerobic bacterium isolated from sea squirt in East Sea, Republic of Korea.</title>
        <authorList>
            <person name="Nguyen T.H."/>
            <person name="Li Z."/>
            <person name="Lee Y.-J."/>
            <person name="Ko J."/>
            <person name="Kim S.-G."/>
        </authorList>
    </citation>
    <scope>NUCLEOTIDE SEQUENCE</scope>
    <source>
        <strain evidence="1">KCTC 25031</strain>
    </source>
</reference>
<sequence length="476" mass="54771">MKKTVNINLAGTTFHIDEDAYALLHEYLKKLKAYYHGNEEGVDIIQDIESRIAELFIEFRIRESTPINLVMTQRVIDQLGDPSMFEENEEETEKNLNKTNNNPSKKLFRDPTNKILGGVFSGVCAYANIKLTAVRIIAIIALIIYWPISIIYLVLWIIIPGAKTKTDFMQMRGIDPTVENIERFTQQEDYSKNRSSFGNGCLTALLVLILGILLLPLLLILLIFIIIIPIAFAVPGLMHQSLEPYIDPERIINFSTWSVIASLGLVIIPLLIILIFRLRHIQWKKEVKRLVTLILLIIWIMCGVQVVNNGVIIFKDFSGSSIHFNYKDNKTFNSFDRSIIDSKADTLWIKTKLPKGAEESLFPTKLNIKKSNDSLFHIKLSTTSKNSTSLDNKRSYFFTLKQDTLYISPKLFKADNVKFDDIKYTLFVPIEHTIFIDEPLKNILDDVKNTSNTWDYEMANHFWKQSIKGLERVDEK</sequence>
<organism evidence="1 2">
    <name type="scientific">Halosquirtibacter laminarini</name>
    <dbReference type="NCBI Taxonomy" id="3374600"/>
    <lineage>
        <taxon>Bacteria</taxon>
        <taxon>Pseudomonadati</taxon>
        <taxon>Bacteroidota</taxon>
        <taxon>Bacteroidia</taxon>
        <taxon>Marinilabiliales</taxon>
        <taxon>Prolixibacteraceae</taxon>
        <taxon>Halosquirtibacter</taxon>
    </lineage>
</organism>
<keyword evidence="2" id="KW-1185">Reference proteome</keyword>
<evidence type="ECO:0000313" key="1">
    <source>
        <dbReference type="EMBL" id="QZE13879.1"/>
    </source>
</evidence>
<name>A0AC61NNI0_9BACT</name>